<keyword evidence="6 8" id="KW-0802">TPR repeat</keyword>
<evidence type="ECO:0000256" key="3">
    <source>
        <dbReference type="ARBA" id="ARBA00022679"/>
    </source>
</evidence>
<feature type="repeat" description="TPR" evidence="8">
    <location>
        <begin position="424"/>
        <end position="457"/>
    </location>
</feature>
<evidence type="ECO:0000256" key="7">
    <source>
        <dbReference type="ARBA" id="ARBA00047597"/>
    </source>
</evidence>
<keyword evidence="10" id="KW-0493">Microtubule</keyword>
<keyword evidence="9" id="KW-0520">NAD</keyword>
<gene>
    <name evidence="12" type="ORF">JBS370_LOCUS15903</name>
    <name evidence="11" type="ORF">ZHD862_LOCUS31461</name>
</gene>
<dbReference type="EC" id="2.4.2.31" evidence="9"/>
<evidence type="ECO:0000256" key="6">
    <source>
        <dbReference type="ARBA" id="ARBA00022803"/>
    </source>
</evidence>
<keyword evidence="9" id="KW-0521">NADP</keyword>
<dbReference type="Pfam" id="PF13374">
    <property type="entry name" value="TPR_10"/>
    <property type="match status" value="1"/>
</dbReference>
<name>A0A819C487_9BILA</name>
<dbReference type="Pfam" id="PF01129">
    <property type="entry name" value="ART"/>
    <property type="match status" value="1"/>
</dbReference>
<dbReference type="SUPFAM" id="SSF48452">
    <property type="entry name" value="TPR-like"/>
    <property type="match status" value="2"/>
</dbReference>
<dbReference type="Gene3D" id="3.90.176.10">
    <property type="entry name" value="Toxin ADP-ribosyltransferase, Chain A, domain 1"/>
    <property type="match status" value="1"/>
</dbReference>
<comment type="subunit">
    <text evidence="10">Oligomeric complex composed of two heavy chains and two light chains.</text>
</comment>
<reference evidence="12" key="1">
    <citation type="submission" date="2021-02" db="EMBL/GenBank/DDBJ databases">
        <authorList>
            <person name="Nowell W R."/>
        </authorList>
    </citation>
    <scope>NUCLEOTIDE SEQUENCE</scope>
</reference>
<proteinExistence type="inferred from homology"/>
<dbReference type="PROSITE" id="PS50005">
    <property type="entry name" value="TPR"/>
    <property type="match status" value="4"/>
</dbReference>
<dbReference type="SMART" id="SM00028">
    <property type="entry name" value="TPR"/>
    <property type="match status" value="6"/>
</dbReference>
<evidence type="ECO:0000256" key="2">
    <source>
        <dbReference type="ARBA" id="ARBA00022676"/>
    </source>
</evidence>
<dbReference type="Proteomes" id="UP000663864">
    <property type="component" value="Unassembled WGS sequence"/>
</dbReference>
<organism evidence="12 13">
    <name type="scientific">Rotaria sordida</name>
    <dbReference type="NCBI Taxonomy" id="392033"/>
    <lineage>
        <taxon>Eukaryota</taxon>
        <taxon>Metazoa</taxon>
        <taxon>Spiralia</taxon>
        <taxon>Gnathifera</taxon>
        <taxon>Rotifera</taxon>
        <taxon>Eurotatoria</taxon>
        <taxon>Bdelloidea</taxon>
        <taxon>Philodinida</taxon>
        <taxon>Philodinidae</taxon>
        <taxon>Rotaria</taxon>
    </lineage>
</organism>
<dbReference type="Pfam" id="PF13181">
    <property type="entry name" value="TPR_8"/>
    <property type="match status" value="1"/>
</dbReference>
<feature type="repeat" description="TPR" evidence="8">
    <location>
        <begin position="340"/>
        <end position="373"/>
    </location>
</feature>
<evidence type="ECO:0000256" key="8">
    <source>
        <dbReference type="PROSITE-ProRule" id="PRU00339"/>
    </source>
</evidence>
<dbReference type="GO" id="GO:0005871">
    <property type="term" value="C:kinesin complex"/>
    <property type="evidence" value="ECO:0007669"/>
    <property type="project" value="UniProtKB-UniRule"/>
</dbReference>
<evidence type="ECO:0000313" key="11">
    <source>
        <dbReference type="EMBL" id="CAF1368465.1"/>
    </source>
</evidence>
<comment type="caution">
    <text evidence="12">The sequence shown here is derived from an EMBL/GenBank/DDBJ whole genome shotgun (WGS) entry which is preliminary data.</text>
</comment>
<dbReference type="AlphaFoldDB" id="A0A819C487"/>
<feature type="repeat" description="TPR" evidence="8">
    <location>
        <begin position="466"/>
        <end position="499"/>
    </location>
</feature>
<keyword evidence="10" id="KW-0505">Motor protein</keyword>
<evidence type="ECO:0000313" key="12">
    <source>
        <dbReference type="EMBL" id="CAF3811656.1"/>
    </source>
</evidence>
<keyword evidence="2 9" id="KW-0328">Glycosyltransferase</keyword>
<keyword evidence="4" id="KW-0548">Nucleotidyltransferase</keyword>
<sequence length="637" mass="75141">MLEFDKYPKHVELFADKSVMLKSLKLRIDLTRKQTITFNLFDNKKQKSVRNLSKEFASFLGFQLLMDILKRMPRTDQCLHEMLEKCADYYQSNISELRMIEQFRMTYTTDRAVEWYTANSFVYRLINKALRTEDIELLYLFRPYIIDLCSQLEREHQQISSIEVFIVYRGQIMSTEEFEKLKQNVGILVSVNGFFSTSRDLNVALSFIAGSYDTDERRLILFEITIDPQLKSVIFADIEKYSHMEDEQEVLFSLGAAFIITQIQYDSLMNLWRIQMTATDEGLTQVDEYLITIRKQMEEEYSPTILFGCILWRDIGEVDRAEKYFKTLLKSLPTYHEDIPSVYHQMGCVYLAKDDFDMALDYYTQAYNLRCQYLPSDHYQIAASLNNLGIVHEDKQNYDLALEYCKQALVIFEKNHPGDHLNKAKAMMNIGVVLRRKKDYDDALEYLTKSLQMHKRVLPESHHSIARCLCNIGAVYEDQLKFDQALEYHHKTYEMNEKVLSSDHIYLTKDLNGIVDLYKKKGEYEKAIHFCRKKLDEQLNNLSENHPRIGHTLKVIGDIYYEQNNDQAFEYYHKALAIFENCIPSNKKVMLDCLEHISDLYYNRGLYDDALIYRKKLFAIQEKPFSLQHSTITVSLH</sequence>
<comment type="function">
    <text evidence="10">Kinesin is a microtubule-associated force-producing protein that play a role in organelle transport.</text>
</comment>
<dbReference type="SUPFAM" id="SSF56399">
    <property type="entry name" value="ADP-ribosylation"/>
    <property type="match status" value="1"/>
</dbReference>
<comment type="similarity">
    <text evidence="1 9">Belongs to the Arg-specific ADP-ribosyltransferase family.</text>
</comment>
<keyword evidence="10" id="KW-0963">Cytoplasm</keyword>
<accession>A0A819C487</accession>
<dbReference type="PANTHER" id="PTHR45641:SF19">
    <property type="entry name" value="NEPHROCYSTIN-3"/>
    <property type="match status" value="1"/>
</dbReference>
<evidence type="ECO:0000313" key="13">
    <source>
        <dbReference type="Proteomes" id="UP000663836"/>
    </source>
</evidence>
<evidence type="ECO:0000256" key="1">
    <source>
        <dbReference type="ARBA" id="ARBA00009558"/>
    </source>
</evidence>
<comment type="similarity">
    <text evidence="10">Belongs to the kinesin light chain family.</text>
</comment>
<keyword evidence="10" id="KW-0206">Cytoskeleton</keyword>
<keyword evidence="5" id="KW-0677">Repeat</keyword>
<dbReference type="PRINTS" id="PR00381">
    <property type="entry name" value="KINESINLIGHT"/>
</dbReference>
<comment type="catalytic activity">
    <reaction evidence="7 9">
        <text>L-arginyl-[protein] + NAD(+) = N(omega)-(ADP-D-ribosyl)-L-arginyl-[protein] + nicotinamide + H(+)</text>
        <dbReference type="Rhea" id="RHEA:19149"/>
        <dbReference type="Rhea" id="RHEA-COMP:10532"/>
        <dbReference type="Rhea" id="RHEA-COMP:15087"/>
        <dbReference type="ChEBI" id="CHEBI:15378"/>
        <dbReference type="ChEBI" id="CHEBI:17154"/>
        <dbReference type="ChEBI" id="CHEBI:29965"/>
        <dbReference type="ChEBI" id="CHEBI:57540"/>
        <dbReference type="ChEBI" id="CHEBI:142554"/>
        <dbReference type="EC" id="2.4.2.31"/>
    </reaction>
</comment>
<dbReference type="Pfam" id="PF13424">
    <property type="entry name" value="TPR_12"/>
    <property type="match status" value="2"/>
</dbReference>
<dbReference type="EMBL" id="CAJOBD010001556">
    <property type="protein sequence ID" value="CAF3811656.1"/>
    <property type="molecule type" value="Genomic_DNA"/>
</dbReference>
<evidence type="ECO:0000256" key="4">
    <source>
        <dbReference type="ARBA" id="ARBA00022695"/>
    </source>
</evidence>
<keyword evidence="3 9" id="KW-0808">Transferase</keyword>
<feature type="repeat" description="TPR" evidence="8">
    <location>
        <begin position="382"/>
        <end position="415"/>
    </location>
</feature>
<protein>
    <recommendedName>
        <fullName evidence="9 10">Multifunctional fusion protein</fullName>
    </recommendedName>
    <domain>
        <recommendedName>
            <fullName evidence="9">NAD(P)(+)--arginine ADP-ribosyltransferase</fullName>
            <ecNumber evidence="9">2.4.2.31</ecNumber>
        </recommendedName>
        <alternativeName>
            <fullName evidence="9">Mono(ADP-ribosyl)transferase</fullName>
        </alternativeName>
    </domain>
    <domain>
        <recommendedName>
            <fullName evidence="10">Kinesin light chain</fullName>
        </recommendedName>
    </domain>
</protein>
<dbReference type="InterPro" id="IPR000768">
    <property type="entry name" value="ART"/>
</dbReference>
<evidence type="ECO:0000256" key="9">
    <source>
        <dbReference type="RuleBase" id="RU361228"/>
    </source>
</evidence>
<dbReference type="GO" id="GO:0005874">
    <property type="term" value="C:microtubule"/>
    <property type="evidence" value="ECO:0007669"/>
    <property type="project" value="UniProtKB-UniRule"/>
</dbReference>
<dbReference type="GO" id="GO:0016779">
    <property type="term" value="F:nucleotidyltransferase activity"/>
    <property type="evidence" value="ECO:0007669"/>
    <property type="project" value="UniProtKB-KW"/>
</dbReference>
<dbReference type="EMBL" id="CAJNOT010003168">
    <property type="protein sequence ID" value="CAF1368465.1"/>
    <property type="molecule type" value="Genomic_DNA"/>
</dbReference>
<evidence type="ECO:0000256" key="5">
    <source>
        <dbReference type="ARBA" id="ARBA00022737"/>
    </source>
</evidence>
<dbReference type="InterPro" id="IPR011990">
    <property type="entry name" value="TPR-like_helical_dom_sf"/>
</dbReference>
<dbReference type="PANTHER" id="PTHR45641">
    <property type="entry name" value="TETRATRICOPEPTIDE REPEAT PROTEIN (AFU_ORTHOLOGUE AFUA_6G03870)"/>
    <property type="match status" value="1"/>
</dbReference>
<dbReference type="InterPro" id="IPR019734">
    <property type="entry name" value="TPR_rpt"/>
</dbReference>
<dbReference type="Proteomes" id="UP000663836">
    <property type="component" value="Unassembled WGS sequence"/>
</dbReference>
<dbReference type="PROSITE" id="PS51996">
    <property type="entry name" value="TR_MART"/>
    <property type="match status" value="1"/>
</dbReference>
<dbReference type="Gene3D" id="1.25.40.10">
    <property type="entry name" value="Tetratricopeptide repeat domain"/>
    <property type="match status" value="2"/>
</dbReference>
<dbReference type="GO" id="GO:0106274">
    <property type="term" value="F:NAD+-protein-arginine ADP-ribosyltransferase activity"/>
    <property type="evidence" value="ECO:0007669"/>
    <property type="project" value="UniProtKB-EC"/>
</dbReference>
<evidence type="ECO:0000256" key="10">
    <source>
        <dbReference type="RuleBase" id="RU367020"/>
    </source>
</evidence>
<comment type="subcellular location">
    <subcellularLocation>
        <location evidence="10">Cytoplasm</location>
        <location evidence="10">Cytoskeleton</location>
    </subcellularLocation>
</comment>